<keyword evidence="1" id="KW-0472">Membrane</keyword>
<gene>
    <name evidence="2" type="ORF">SAMN05444362_10326</name>
</gene>
<dbReference type="AlphaFoldDB" id="A0A1M4XZ16"/>
<evidence type="ECO:0000313" key="2">
    <source>
        <dbReference type="EMBL" id="SHE98685.1"/>
    </source>
</evidence>
<keyword evidence="1" id="KW-0812">Transmembrane</keyword>
<accession>A0A1M4XZ16</accession>
<keyword evidence="3" id="KW-1185">Reference proteome</keyword>
<proteinExistence type="predicted"/>
<dbReference type="EMBL" id="FQUC01000003">
    <property type="protein sequence ID" value="SHE98685.1"/>
    <property type="molecule type" value="Genomic_DNA"/>
</dbReference>
<reference evidence="3" key="1">
    <citation type="submission" date="2016-11" db="EMBL/GenBank/DDBJ databases">
        <authorList>
            <person name="Varghese N."/>
            <person name="Submissions S."/>
        </authorList>
    </citation>
    <scope>NUCLEOTIDE SEQUENCE [LARGE SCALE GENOMIC DNA]</scope>
    <source>
        <strain evidence="3">DSM 27370</strain>
    </source>
</reference>
<dbReference type="STRING" id="1346286.SAMN05444362_10326"/>
<feature type="transmembrane region" description="Helical" evidence="1">
    <location>
        <begin position="36"/>
        <end position="60"/>
    </location>
</feature>
<protein>
    <submittedName>
        <fullName evidence="2">Uncharacterized protein</fullName>
    </submittedName>
</protein>
<feature type="transmembrane region" description="Helical" evidence="1">
    <location>
        <begin position="6"/>
        <end position="24"/>
    </location>
</feature>
<dbReference type="Proteomes" id="UP000184480">
    <property type="component" value="Unassembled WGS sequence"/>
</dbReference>
<organism evidence="2 3">
    <name type="scientific">Dysgonomonas macrotermitis</name>
    <dbReference type="NCBI Taxonomy" id="1346286"/>
    <lineage>
        <taxon>Bacteria</taxon>
        <taxon>Pseudomonadati</taxon>
        <taxon>Bacteroidota</taxon>
        <taxon>Bacteroidia</taxon>
        <taxon>Bacteroidales</taxon>
        <taxon>Dysgonomonadaceae</taxon>
        <taxon>Dysgonomonas</taxon>
    </lineage>
</organism>
<keyword evidence="1" id="KW-1133">Transmembrane helix</keyword>
<sequence>MVDYMLSIILVTNIHISKITSVAINTTNVLMRMKKYIVATYLLFFEEIEVFVFSIIRILLKNQTW</sequence>
<name>A0A1M4XZ16_9BACT</name>
<evidence type="ECO:0000313" key="3">
    <source>
        <dbReference type="Proteomes" id="UP000184480"/>
    </source>
</evidence>
<evidence type="ECO:0000256" key="1">
    <source>
        <dbReference type="SAM" id="Phobius"/>
    </source>
</evidence>